<dbReference type="AlphaFoldDB" id="A0AAU7X947"/>
<dbReference type="Pfam" id="PF05193">
    <property type="entry name" value="Peptidase_M16_C"/>
    <property type="match status" value="1"/>
</dbReference>
<dbReference type="EMBL" id="CP158568">
    <property type="protein sequence ID" value="XBY43183.1"/>
    <property type="molecule type" value="Genomic_DNA"/>
</dbReference>
<keyword evidence="6" id="KW-0862">Zinc</keyword>
<gene>
    <name evidence="12" type="ORF">ABS361_13860</name>
</gene>
<dbReference type="GO" id="GO:0004222">
    <property type="term" value="F:metalloendopeptidase activity"/>
    <property type="evidence" value="ECO:0007669"/>
    <property type="project" value="InterPro"/>
</dbReference>
<dbReference type="PROSITE" id="PS00143">
    <property type="entry name" value="INSULINASE"/>
    <property type="match status" value="1"/>
</dbReference>
<sequence length="517" mass="55634">MIPTAPARQSRPSFLSRRTVSFAAVLFAGVALLGVPGQAETGPGATAPTGTTLPGAPTIGSKVESFTLANGMTVVVIPDRRAPVVTHMVWYKVGASDEQPGKSGIAHYLEHLMFKGTKDYPIGAFSKIVASVGGQENAFTSNDYTAYFQRVAKERLGLVMKLEADRMANLVLSDEIARPELQVVLEERSMRTDNDPSALLSEQMDAMLHPNHPYRVPVIGWRHEMEKMNYKEALAFYNRWYTPNNAILVVAGDVDAAEVKKLAEDTYGKVARRAEPGVRERPQDPEPDAARSVTLADERVSQPSLRRAYLVPSTRTAAPGESEALDVLADVLGSGSTSRLYRELVVEKGVASSAGAWYLSTSYDDNKLMVYATPRDGVSLDELRAAIDAVLADVIKNGLSDEEIARSKKKIVAEAVRAQDNQATLARIFGAGLATGLSVQQIQSWPSRIYAVDKEAVKAAATKYLLAERSVTGYLQSAPPTGRKLGARAPFAGMPMGGPIRYGEPGLLSGGLGTAID</sequence>
<feature type="domain" description="Peptidase M16 C-terminal" evidence="11">
    <location>
        <begin position="228"/>
        <end position="410"/>
    </location>
</feature>
<evidence type="ECO:0000256" key="1">
    <source>
        <dbReference type="ARBA" id="ARBA00001947"/>
    </source>
</evidence>
<evidence type="ECO:0000256" key="9">
    <source>
        <dbReference type="SAM" id="MobiDB-lite"/>
    </source>
</evidence>
<dbReference type="SUPFAM" id="SSF63411">
    <property type="entry name" value="LuxS/MPP-like metallohydrolase"/>
    <property type="match status" value="2"/>
</dbReference>
<organism evidence="12">
    <name type="scientific">Methyloraptor flagellatus</name>
    <dbReference type="NCBI Taxonomy" id="3162530"/>
    <lineage>
        <taxon>Bacteria</taxon>
        <taxon>Pseudomonadati</taxon>
        <taxon>Pseudomonadota</taxon>
        <taxon>Alphaproteobacteria</taxon>
        <taxon>Hyphomicrobiales</taxon>
        <taxon>Ancalomicrobiaceae</taxon>
        <taxon>Methyloraptor</taxon>
    </lineage>
</organism>
<dbReference type="Gene3D" id="3.30.830.10">
    <property type="entry name" value="Metalloenzyme, LuxS/M16 peptidase-like"/>
    <property type="match status" value="2"/>
</dbReference>
<dbReference type="PANTHER" id="PTHR43690">
    <property type="entry name" value="NARDILYSIN"/>
    <property type="match status" value="1"/>
</dbReference>
<evidence type="ECO:0000256" key="3">
    <source>
        <dbReference type="ARBA" id="ARBA00022670"/>
    </source>
</evidence>
<keyword evidence="7" id="KW-0482">Metalloprotease</keyword>
<protein>
    <submittedName>
        <fullName evidence="12">Pitrilysin family protein</fullName>
    </submittedName>
</protein>
<dbReference type="InterPro" id="IPR011249">
    <property type="entry name" value="Metalloenz_LuxS/M16"/>
</dbReference>
<dbReference type="KEGG" id="mflg:ABS361_13860"/>
<dbReference type="GO" id="GO:0006508">
    <property type="term" value="P:proteolysis"/>
    <property type="evidence" value="ECO:0007669"/>
    <property type="project" value="UniProtKB-KW"/>
</dbReference>
<accession>A0AAU7X947</accession>
<comment type="similarity">
    <text evidence="2 8">Belongs to the peptidase M16 family.</text>
</comment>
<proteinExistence type="inferred from homology"/>
<feature type="domain" description="Peptidase M16 N-terminal" evidence="10">
    <location>
        <begin position="74"/>
        <end position="206"/>
    </location>
</feature>
<evidence type="ECO:0000256" key="8">
    <source>
        <dbReference type="RuleBase" id="RU004447"/>
    </source>
</evidence>
<evidence type="ECO:0000256" key="4">
    <source>
        <dbReference type="ARBA" id="ARBA00022723"/>
    </source>
</evidence>
<dbReference type="InterPro" id="IPR050626">
    <property type="entry name" value="Peptidase_M16"/>
</dbReference>
<dbReference type="Pfam" id="PF00675">
    <property type="entry name" value="Peptidase_M16"/>
    <property type="match status" value="1"/>
</dbReference>
<evidence type="ECO:0000256" key="2">
    <source>
        <dbReference type="ARBA" id="ARBA00007261"/>
    </source>
</evidence>
<comment type="cofactor">
    <cofactor evidence="1">
        <name>Zn(2+)</name>
        <dbReference type="ChEBI" id="CHEBI:29105"/>
    </cofactor>
</comment>
<feature type="compositionally biased region" description="Basic and acidic residues" evidence="9">
    <location>
        <begin position="273"/>
        <end position="284"/>
    </location>
</feature>
<dbReference type="InterPro" id="IPR007863">
    <property type="entry name" value="Peptidase_M16_C"/>
</dbReference>
<evidence type="ECO:0000256" key="6">
    <source>
        <dbReference type="ARBA" id="ARBA00022833"/>
    </source>
</evidence>
<reference evidence="12" key="1">
    <citation type="submission" date="2024-06" db="EMBL/GenBank/DDBJ databases">
        <title>Methylostella associata gen. nov., sp. nov., a novel Ancalomicrobiaceae-affiliated facultatively methylotrophic bacteria that feed on methanotrophs of the genus Methylococcus.</title>
        <authorList>
            <person name="Saltykova V."/>
            <person name="Danilova O.V."/>
            <person name="Oshkin I.Y."/>
            <person name="Belova S.E."/>
            <person name="Pimenov N.V."/>
            <person name="Dedysh S.N."/>
        </authorList>
    </citation>
    <scope>NUCLEOTIDE SEQUENCE</scope>
    <source>
        <strain evidence="12">S20</strain>
    </source>
</reference>
<evidence type="ECO:0000256" key="7">
    <source>
        <dbReference type="ARBA" id="ARBA00023049"/>
    </source>
</evidence>
<dbReference type="InterPro" id="IPR001431">
    <property type="entry name" value="Pept_M16_Zn_BS"/>
</dbReference>
<evidence type="ECO:0000259" key="10">
    <source>
        <dbReference type="Pfam" id="PF00675"/>
    </source>
</evidence>
<evidence type="ECO:0000259" key="11">
    <source>
        <dbReference type="Pfam" id="PF05193"/>
    </source>
</evidence>
<dbReference type="InterPro" id="IPR011765">
    <property type="entry name" value="Pept_M16_N"/>
</dbReference>
<dbReference type="PANTHER" id="PTHR43690:SF17">
    <property type="entry name" value="PROTEIN YHJJ"/>
    <property type="match status" value="1"/>
</dbReference>
<keyword evidence="4" id="KW-0479">Metal-binding</keyword>
<evidence type="ECO:0000313" key="12">
    <source>
        <dbReference type="EMBL" id="XBY43183.1"/>
    </source>
</evidence>
<keyword evidence="5" id="KW-0378">Hydrolase</keyword>
<dbReference type="RefSeq" id="WP_407048283.1">
    <property type="nucleotide sequence ID" value="NZ_CP158568.1"/>
</dbReference>
<feature type="region of interest" description="Disordered" evidence="9">
    <location>
        <begin position="273"/>
        <end position="297"/>
    </location>
</feature>
<evidence type="ECO:0000256" key="5">
    <source>
        <dbReference type="ARBA" id="ARBA00022801"/>
    </source>
</evidence>
<dbReference type="GO" id="GO:0046872">
    <property type="term" value="F:metal ion binding"/>
    <property type="evidence" value="ECO:0007669"/>
    <property type="project" value="UniProtKB-KW"/>
</dbReference>
<name>A0AAU7X947_9HYPH</name>
<keyword evidence="3" id="KW-0645">Protease</keyword>